<evidence type="ECO:0000259" key="5">
    <source>
        <dbReference type="Pfam" id="PF04064"/>
    </source>
</evidence>
<keyword evidence="7" id="KW-1185">Reference proteome</keyword>
<dbReference type="Pfam" id="PF04064">
    <property type="entry name" value="DUF384"/>
    <property type="match status" value="1"/>
</dbReference>
<dbReference type="Proteomes" id="UP000002866">
    <property type="component" value="Chromosome 8"/>
</dbReference>
<dbReference type="InterPro" id="IPR039717">
    <property type="entry name" value="Hgh1"/>
</dbReference>
<gene>
    <name evidence="6" type="primary">TBLA0H02040</name>
    <name evidence="6" type="ORF">TBLA_0H02040</name>
</gene>
<dbReference type="Pfam" id="PF04063">
    <property type="entry name" value="DUF383"/>
    <property type="match status" value="1"/>
</dbReference>
<dbReference type="PANTHER" id="PTHR13387">
    <property type="entry name" value="PROTEIN HGH1 HOMOLOG"/>
    <property type="match status" value="1"/>
</dbReference>
<dbReference type="SUPFAM" id="SSF48371">
    <property type="entry name" value="ARM repeat"/>
    <property type="match status" value="1"/>
</dbReference>
<dbReference type="AlphaFoldDB" id="I2H7Y8"/>
<reference evidence="6 7" key="1">
    <citation type="journal article" date="2011" name="Proc. Natl. Acad. Sci. U.S.A.">
        <title>Evolutionary erosion of yeast sex chromosomes by mating-type switching accidents.</title>
        <authorList>
            <person name="Gordon J.L."/>
            <person name="Armisen D."/>
            <person name="Proux-Wera E."/>
            <person name="Oheigeartaigh S.S."/>
            <person name="Byrne K.P."/>
            <person name="Wolfe K.H."/>
        </authorList>
    </citation>
    <scope>NUCLEOTIDE SEQUENCE [LARGE SCALE GENOMIC DNA]</scope>
    <source>
        <strain evidence="7">ATCC 34711 / CBS 6284 / DSM 70876 / NBRC 10599 / NRRL Y-10934 / UCD 77-7</strain>
    </source>
</reference>
<organism evidence="6 7">
    <name type="scientific">Henningerozyma blattae (strain ATCC 34711 / CBS 6284 / DSM 70876 / NBRC 10599 / NRRL Y-10934 / UCD 77-7)</name>
    <name type="common">Yeast</name>
    <name type="synonym">Tetrapisispora blattae</name>
    <dbReference type="NCBI Taxonomy" id="1071380"/>
    <lineage>
        <taxon>Eukaryota</taxon>
        <taxon>Fungi</taxon>
        <taxon>Dikarya</taxon>
        <taxon>Ascomycota</taxon>
        <taxon>Saccharomycotina</taxon>
        <taxon>Saccharomycetes</taxon>
        <taxon>Saccharomycetales</taxon>
        <taxon>Saccharomycetaceae</taxon>
        <taxon>Henningerozyma</taxon>
    </lineage>
</organism>
<dbReference type="KEGG" id="tbl:TBLA_0H02040"/>
<dbReference type="InterPro" id="IPR007205">
    <property type="entry name" value="Protein_HGH1_N"/>
</dbReference>
<evidence type="ECO:0000313" key="7">
    <source>
        <dbReference type="Proteomes" id="UP000002866"/>
    </source>
</evidence>
<evidence type="ECO:0000256" key="3">
    <source>
        <dbReference type="SAM" id="MobiDB-lite"/>
    </source>
</evidence>
<name>I2H7Y8_HENB6</name>
<dbReference type="InterPro" id="IPR011989">
    <property type="entry name" value="ARM-like"/>
</dbReference>
<dbReference type="EMBL" id="HE806323">
    <property type="protein sequence ID" value="CCH62490.1"/>
    <property type="molecule type" value="Genomic_DNA"/>
</dbReference>
<sequence>MASQLEELVSFLHSPQPAVRQIALDNLVGFSTGPTAKIFKYDNYRAIEDLIELSKEKSKLLVQQSITILANLCDDITIRKLIVKNVKFLEYLSWKICDLNNTGADIMCILLSNLSKEDEVTQLFQFDRESTSKENNKILSKLDREFFKSTKIMDCLMDCFVKGYDRQLNKYANYDYLSYFFADISRFRKGREYFITKQKYDEVIPISKLLVFTEKYDSKTRREGVASTIKNSLFDNEMHMKLLSDQDINLLPFILLPLASGNEDEMKLDDEDMFKLPDELQLLDEEKKRDPEVPIICNHLESILLLSTTKDGREFMRNRSVYPVVRELHKNLSDNDDIDELCNRIVNVLMRGEVTDDKVEELMSRAADDEGESKYDSDEEDDDAIVEVI</sequence>
<feature type="region of interest" description="Disordered" evidence="3">
    <location>
        <begin position="363"/>
        <end position="389"/>
    </location>
</feature>
<accession>I2H7Y8</accession>
<dbReference type="GO" id="GO:0006457">
    <property type="term" value="P:protein folding"/>
    <property type="evidence" value="ECO:0007669"/>
    <property type="project" value="EnsemblFungi"/>
</dbReference>
<dbReference type="Gene3D" id="1.25.10.10">
    <property type="entry name" value="Leucine-rich Repeat Variant"/>
    <property type="match status" value="1"/>
</dbReference>
<feature type="compositionally biased region" description="Acidic residues" evidence="3">
    <location>
        <begin position="377"/>
        <end position="389"/>
    </location>
</feature>
<dbReference type="PANTHER" id="PTHR13387:SF9">
    <property type="entry name" value="PROTEIN HGH1 HOMOLOG"/>
    <property type="match status" value="1"/>
</dbReference>
<evidence type="ECO:0000313" key="6">
    <source>
        <dbReference type="EMBL" id="CCH62490.1"/>
    </source>
</evidence>
<feature type="domain" description="Protein HGH1 N-terminal" evidence="4">
    <location>
        <begin position="95"/>
        <end position="297"/>
    </location>
</feature>
<feature type="compositionally biased region" description="Basic and acidic residues" evidence="3">
    <location>
        <begin position="363"/>
        <end position="376"/>
    </location>
</feature>
<dbReference type="RefSeq" id="XP_004182009.1">
    <property type="nucleotide sequence ID" value="XM_004181961.1"/>
</dbReference>
<dbReference type="GeneID" id="14497647"/>
<dbReference type="GO" id="GO:0061770">
    <property type="term" value="F:translation elongation factor binding"/>
    <property type="evidence" value="ECO:0007669"/>
    <property type="project" value="EnsemblFungi"/>
</dbReference>
<dbReference type="OMA" id="MCILLTN"/>
<dbReference type="InParanoid" id="I2H7Y8"/>
<evidence type="ECO:0000256" key="1">
    <source>
        <dbReference type="ARBA" id="ARBA00006712"/>
    </source>
</evidence>
<dbReference type="OrthoDB" id="338814at2759"/>
<feature type="domain" description="Protein HGH1 C-terminal" evidence="5">
    <location>
        <begin position="302"/>
        <end position="354"/>
    </location>
</feature>
<dbReference type="HOGENOM" id="CLU_037769_2_1_1"/>
<dbReference type="STRING" id="1071380.I2H7Y8"/>
<dbReference type="eggNOG" id="KOG2973">
    <property type="taxonomic scope" value="Eukaryota"/>
</dbReference>
<dbReference type="FunCoup" id="I2H7Y8">
    <property type="interactions" value="1158"/>
</dbReference>
<evidence type="ECO:0000256" key="2">
    <source>
        <dbReference type="ARBA" id="ARBA00014076"/>
    </source>
</evidence>
<proteinExistence type="inferred from homology"/>
<dbReference type="InterPro" id="IPR016024">
    <property type="entry name" value="ARM-type_fold"/>
</dbReference>
<evidence type="ECO:0000259" key="4">
    <source>
        <dbReference type="Pfam" id="PF04063"/>
    </source>
</evidence>
<protein>
    <recommendedName>
        <fullName evidence="2">Protein HGH1 homolog</fullName>
    </recommendedName>
</protein>
<dbReference type="InterPro" id="IPR007206">
    <property type="entry name" value="Protein_HGH1_C"/>
</dbReference>
<comment type="similarity">
    <text evidence="1">Belongs to the HGH1 family.</text>
</comment>